<keyword evidence="4" id="KW-1133">Transmembrane helix</keyword>
<keyword evidence="5" id="KW-0472">Membrane</keyword>
<evidence type="ECO:0000256" key="1">
    <source>
        <dbReference type="ARBA" id="ARBA00004479"/>
    </source>
</evidence>
<accession>A0A820L434</accession>
<comment type="subcellular location">
    <subcellularLocation>
        <location evidence="1">Membrane</location>
        <topology evidence="1">Single-pass type I membrane protein</topology>
    </subcellularLocation>
</comment>
<evidence type="ECO:0000256" key="2">
    <source>
        <dbReference type="ARBA" id="ARBA00022692"/>
    </source>
</evidence>
<dbReference type="GO" id="GO:0030134">
    <property type="term" value="C:COPII-coated ER to Golgi transport vesicle"/>
    <property type="evidence" value="ECO:0007669"/>
    <property type="project" value="TreeGrafter"/>
</dbReference>
<dbReference type="Proteomes" id="UP000663881">
    <property type="component" value="Unassembled WGS sequence"/>
</dbReference>
<evidence type="ECO:0000256" key="5">
    <source>
        <dbReference type="ARBA" id="ARBA00023136"/>
    </source>
</evidence>
<dbReference type="SUPFAM" id="SSF49899">
    <property type="entry name" value="Concanavalin A-like lectins/glucanases"/>
    <property type="match status" value="1"/>
</dbReference>
<comment type="caution">
    <text evidence="7">The sequence shown here is derived from an EMBL/GenBank/DDBJ whole genome shotgun (WGS) entry which is preliminary data.</text>
</comment>
<keyword evidence="2" id="KW-0812">Transmembrane</keyword>
<sequence length="59" mass="6579">GRVGADGMAIWFTDKPGVEGPVFGSNDNWNGLGLFLDSFDNDALVSYINKIYFFFRVNN</sequence>
<dbReference type="EMBL" id="CAJOAY010021992">
    <property type="protein sequence ID" value="CAF4353171.1"/>
    <property type="molecule type" value="Genomic_DNA"/>
</dbReference>
<dbReference type="PROSITE" id="PS51328">
    <property type="entry name" value="L_LECTIN_LIKE"/>
    <property type="match status" value="1"/>
</dbReference>
<dbReference type="PANTHER" id="PTHR12223:SF28">
    <property type="entry name" value="LECTIN, MANNOSE BINDING 1 LIKE"/>
    <property type="match status" value="1"/>
</dbReference>
<dbReference type="GO" id="GO:0005789">
    <property type="term" value="C:endoplasmic reticulum membrane"/>
    <property type="evidence" value="ECO:0007669"/>
    <property type="project" value="TreeGrafter"/>
</dbReference>
<feature type="domain" description="L-type lectin-like" evidence="6">
    <location>
        <begin position="1"/>
        <end position="59"/>
    </location>
</feature>
<name>A0A820L434_9BILA</name>
<dbReference type="Pfam" id="PF03388">
    <property type="entry name" value="Lectin_leg-like"/>
    <property type="match status" value="1"/>
</dbReference>
<evidence type="ECO:0000313" key="8">
    <source>
        <dbReference type="Proteomes" id="UP000663881"/>
    </source>
</evidence>
<dbReference type="Gene3D" id="2.60.120.200">
    <property type="match status" value="1"/>
</dbReference>
<evidence type="ECO:0000259" key="6">
    <source>
        <dbReference type="PROSITE" id="PS51328"/>
    </source>
</evidence>
<organism evidence="7 8">
    <name type="scientific">Adineta steineri</name>
    <dbReference type="NCBI Taxonomy" id="433720"/>
    <lineage>
        <taxon>Eukaryota</taxon>
        <taxon>Metazoa</taxon>
        <taxon>Spiralia</taxon>
        <taxon>Gnathifera</taxon>
        <taxon>Rotifera</taxon>
        <taxon>Eurotatoria</taxon>
        <taxon>Bdelloidea</taxon>
        <taxon>Adinetida</taxon>
        <taxon>Adinetidae</taxon>
        <taxon>Adineta</taxon>
    </lineage>
</organism>
<evidence type="ECO:0000256" key="3">
    <source>
        <dbReference type="ARBA" id="ARBA00022729"/>
    </source>
</evidence>
<dbReference type="InterPro" id="IPR005052">
    <property type="entry name" value="Lectin_leg"/>
</dbReference>
<dbReference type="InterPro" id="IPR013320">
    <property type="entry name" value="ConA-like_dom_sf"/>
</dbReference>
<keyword evidence="3" id="KW-0732">Signal</keyword>
<dbReference type="GO" id="GO:0000139">
    <property type="term" value="C:Golgi membrane"/>
    <property type="evidence" value="ECO:0007669"/>
    <property type="project" value="TreeGrafter"/>
</dbReference>
<dbReference type="GO" id="GO:0005793">
    <property type="term" value="C:endoplasmic reticulum-Golgi intermediate compartment"/>
    <property type="evidence" value="ECO:0007669"/>
    <property type="project" value="TreeGrafter"/>
</dbReference>
<dbReference type="GO" id="GO:0005537">
    <property type="term" value="F:D-mannose binding"/>
    <property type="evidence" value="ECO:0007669"/>
    <property type="project" value="TreeGrafter"/>
</dbReference>
<reference evidence="7" key="1">
    <citation type="submission" date="2021-02" db="EMBL/GenBank/DDBJ databases">
        <authorList>
            <person name="Nowell W R."/>
        </authorList>
    </citation>
    <scope>NUCLEOTIDE SEQUENCE</scope>
</reference>
<dbReference type="PANTHER" id="PTHR12223">
    <property type="entry name" value="VESICULAR MANNOSE-BINDING LECTIN"/>
    <property type="match status" value="1"/>
</dbReference>
<protein>
    <recommendedName>
        <fullName evidence="6">L-type lectin-like domain-containing protein</fullName>
    </recommendedName>
</protein>
<dbReference type="GO" id="GO:0006888">
    <property type="term" value="P:endoplasmic reticulum to Golgi vesicle-mediated transport"/>
    <property type="evidence" value="ECO:0007669"/>
    <property type="project" value="TreeGrafter"/>
</dbReference>
<dbReference type="InterPro" id="IPR051136">
    <property type="entry name" value="Intracellular_Lectin-GPT"/>
</dbReference>
<evidence type="ECO:0000313" key="7">
    <source>
        <dbReference type="EMBL" id="CAF4353171.1"/>
    </source>
</evidence>
<proteinExistence type="predicted"/>
<evidence type="ECO:0000256" key="4">
    <source>
        <dbReference type="ARBA" id="ARBA00022989"/>
    </source>
</evidence>
<dbReference type="AlphaFoldDB" id="A0A820L434"/>
<gene>
    <name evidence="7" type="ORF">OKA104_LOCUS48917</name>
</gene>
<feature type="non-terminal residue" evidence="7">
    <location>
        <position position="1"/>
    </location>
</feature>